<dbReference type="Gene3D" id="3.40.50.300">
    <property type="entry name" value="P-loop containing nucleotide triphosphate hydrolases"/>
    <property type="match status" value="1"/>
</dbReference>
<dbReference type="InterPro" id="IPR036388">
    <property type="entry name" value="WH-like_DNA-bd_sf"/>
</dbReference>
<dbReference type="InterPro" id="IPR044974">
    <property type="entry name" value="Disease_R_plants"/>
</dbReference>
<sequence length="909" mass="104485">MAEAVVSSVGQTIGKLLINEAKFLWGVEGKVKDLEKELKLIQRFLRDADVKQEHDRAVEEFVAQLRDIAYDAEDVIEQYILRVAPKKGQNITKAYACFMARCACVEAHVVGIKIDGLRSSISNLRTSMRDYGIQSLNEGEHKHARASMLKRSYDHFEEDFVGREDSIEELVKELLNDKKQRVIFIWGMGGLGKTSLAKKIIAHDKVKNSFNGIAWACVSQEYQSEDILMGILVELIPDQRKRVKKMRKDELLKTLYKIQQEKRCIVVLDDIWTKEAWDSLQAAFPIEGMRSKLLITTRNREVAEYIDRQGFLHELRCLSDEESWDLLMKRVFPEMKKITEDMKKLAYELLKKCAGLPLAVIVLGGLLAVNEWKTLHEKINLHFSDKTEVAEMLALSYDDLPWHLKPCFLYLGSFLDDAKIPATKVLHMWIAEGLVSLDKYQEQRGIQVEDVAEQYLKELFNRGMVQVQFKLSGKIKSCYLHEMMQELCISKALRESFLSILNIQRDNGIENCSASMGMKVESSCKIRRLSLKGNVIPSLEPLGHLRTLMLFESVNWKSKQFQPIFSHCKFLKVLILENLDLMGNLPKSLGDLVHLRFLSLVDSQFEVLPQSMGNLVCLEFLDLFSNICVVVTMPNVLWKMRRLAYLRLPYNFAIREKIHEDQKKLQLDTLKNLRTLRNFSPNKCDVNDVGKLTNLQKLTVYWRDLIELEIFPQLAKFTLKNLQSSSFCFSISNGSWTEGELSKMSNYCHYCKLSIGGTIEKLPEYKNLPQQLRKLVLLKSVLKEDPMPILEKLDHLVVLKLVLAFVGEKMVCSTEGFPELKHLVLYKLDELEEWRVGEGAMPRLSLLGISKCPNLKKVPEEVSHAHEYDSTDEILNKLSKNNSEGLIRTTLPDLGAFSPAERTRIVWIE</sequence>
<dbReference type="eggNOG" id="KOG4658">
    <property type="taxonomic scope" value="Eukaryota"/>
</dbReference>
<feature type="domain" description="NB-ARC" evidence="4">
    <location>
        <begin position="163"/>
        <end position="334"/>
    </location>
</feature>
<dbReference type="Pfam" id="PF00931">
    <property type="entry name" value="NB-ARC"/>
    <property type="match status" value="1"/>
</dbReference>
<keyword evidence="2" id="KW-0547">Nucleotide-binding</keyword>
<dbReference type="InterPro" id="IPR055414">
    <property type="entry name" value="LRR_R13L4/SHOC2-like"/>
</dbReference>
<dbReference type="Pfam" id="PF23559">
    <property type="entry name" value="WHD_DRP"/>
    <property type="match status" value="1"/>
</dbReference>
<dbReference type="Gene3D" id="1.10.8.430">
    <property type="entry name" value="Helical domain of apoptotic protease-activating factors"/>
    <property type="match status" value="1"/>
</dbReference>
<feature type="domain" description="Disease resistance R13L4/SHOC-2-like LRR" evidence="7">
    <location>
        <begin position="544"/>
        <end position="850"/>
    </location>
</feature>
<dbReference type="Pfam" id="PF23598">
    <property type="entry name" value="LRR_14"/>
    <property type="match status" value="1"/>
</dbReference>
<evidence type="ECO:0000256" key="1">
    <source>
        <dbReference type="ARBA" id="ARBA00022737"/>
    </source>
</evidence>
<dbReference type="FunCoup" id="A0A059C2C1">
    <property type="interactions" value="41"/>
</dbReference>
<dbReference type="EMBL" id="KK198757">
    <property type="protein sequence ID" value="KCW72497.1"/>
    <property type="molecule type" value="Genomic_DNA"/>
</dbReference>
<dbReference type="FunFam" id="1.10.10.10:FF:000322">
    <property type="entry name" value="Probable disease resistance protein At1g63360"/>
    <property type="match status" value="1"/>
</dbReference>
<dbReference type="FunFam" id="3.40.50.300:FF:001091">
    <property type="entry name" value="Probable disease resistance protein At1g61300"/>
    <property type="match status" value="1"/>
</dbReference>
<dbReference type="InterPro" id="IPR027417">
    <property type="entry name" value="P-loop_NTPase"/>
</dbReference>
<dbReference type="PANTHER" id="PTHR23155:SF1185">
    <property type="entry name" value="DISEASE RESISTANCE RPP8-LIKE PROTEIN 3-RELATED"/>
    <property type="match status" value="1"/>
</dbReference>
<dbReference type="PRINTS" id="PR00364">
    <property type="entry name" value="DISEASERSIST"/>
</dbReference>
<evidence type="ECO:0000313" key="8">
    <source>
        <dbReference type="EMBL" id="KCW72497.1"/>
    </source>
</evidence>
<dbReference type="SUPFAM" id="SSF52540">
    <property type="entry name" value="P-loop containing nucleoside triphosphate hydrolases"/>
    <property type="match status" value="1"/>
</dbReference>
<keyword evidence="1" id="KW-0677">Repeat</keyword>
<dbReference type="InterPro" id="IPR042197">
    <property type="entry name" value="Apaf_helical"/>
</dbReference>
<evidence type="ECO:0008006" key="9">
    <source>
        <dbReference type="Google" id="ProtNLM"/>
    </source>
</evidence>
<dbReference type="InterPro" id="IPR058922">
    <property type="entry name" value="WHD_DRP"/>
</dbReference>
<dbReference type="GO" id="GO:0006952">
    <property type="term" value="P:defense response"/>
    <property type="evidence" value="ECO:0007669"/>
    <property type="project" value="UniProtKB-KW"/>
</dbReference>
<evidence type="ECO:0000256" key="3">
    <source>
        <dbReference type="ARBA" id="ARBA00022821"/>
    </source>
</evidence>
<evidence type="ECO:0000259" key="7">
    <source>
        <dbReference type="Pfam" id="PF23598"/>
    </source>
</evidence>
<evidence type="ECO:0000259" key="5">
    <source>
        <dbReference type="Pfam" id="PF18052"/>
    </source>
</evidence>
<dbReference type="InParanoid" id="A0A059C2C1"/>
<dbReference type="CDD" id="cd14798">
    <property type="entry name" value="RX-CC_like"/>
    <property type="match status" value="1"/>
</dbReference>
<dbReference type="PANTHER" id="PTHR23155">
    <property type="entry name" value="DISEASE RESISTANCE PROTEIN RP"/>
    <property type="match status" value="1"/>
</dbReference>
<gene>
    <name evidence="8" type="ORF">EUGRSUZ_E00960</name>
</gene>
<dbReference type="InterPro" id="IPR002182">
    <property type="entry name" value="NB-ARC"/>
</dbReference>
<reference evidence="8" key="1">
    <citation type="submission" date="2013-07" db="EMBL/GenBank/DDBJ databases">
        <title>The genome of Eucalyptus grandis.</title>
        <authorList>
            <person name="Schmutz J."/>
            <person name="Hayes R."/>
            <person name="Myburg A."/>
            <person name="Tuskan G."/>
            <person name="Grattapaglia D."/>
            <person name="Rokhsar D.S."/>
        </authorList>
    </citation>
    <scope>NUCLEOTIDE SEQUENCE</scope>
    <source>
        <tissue evidence="8">Leaf extractions</tissue>
    </source>
</reference>
<feature type="domain" description="Disease resistance protein winged helix" evidence="6">
    <location>
        <begin position="416"/>
        <end position="487"/>
    </location>
</feature>
<dbReference type="InterPro" id="IPR038005">
    <property type="entry name" value="RX-like_CC"/>
</dbReference>
<accession>A0A059C2C1</accession>
<dbReference type="PROSITE" id="PS51450">
    <property type="entry name" value="LRR"/>
    <property type="match status" value="1"/>
</dbReference>
<keyword evidence="3" id="KW-0611">Plant defense</keyword>
<evidence type="ECO:0000259" key="4">
    <source>
        <dbReference type="Pfam" id="PF00931"/>
    </source>
</evidence>
<feature type="domain" description="Disease resistance N-terminal" evidence="5">
    <location>
        <begin position="5"/>
        <end position="89"/>
    </location>
</feature>
<name>A0A059C2C1_EUCGR</name>
<dbReference type="InterPro" id="IPR032675">
    <property type="entry name" value="LRR_dom_sf"/>
</dbReference>
<dbReference type="Gene3D" id="1.20.5.4130">
    <property type="match status" value="1"/>
</dbReference>
<dbReference type="InterPro" id="IPR001611">
    <property type="entry name" value="Leu-rich_rpt"/>
</dbReference>
<dbReference type="AlphaFoldDB" id="A0A059C2C1"/>
<organism evidence="8">
    <name type="scientific">Eucalyptus grandis</name>
    <name type="common">Flooded gum</name>
    <dbReference type="NCBI Taxonomy" id="71139"/>
    <lineage>
        <taxon>Eukaryota</taxon>
        <taxon>Viridiplantae</taxon>
        <taxon>Streptophyta</taxon>
        <taxon>Embryophyta</taxon>
        <taxon>Tracheophyta</taxon>
        <taxon>Spermatophyta</taxon>
        <taxon>Magnoliopsida</taxon>
        <taxon>eudicotyledons</taxon>
        <taxon>Gunneridae</taxon>
        <taxon>Pentapetalae</taxon>
        <taxon>rosids</taxon>
        <taxon>malvids</taxon>
        <taxon>Myrtales</taxon>
        <taxon>Myrtaceae</taxon>
        <taxon>Myrtoideae</taxon>
        <taxon>Eucalypteae</taxon>
        <taxon>Eucalyptus</taxon>
    </lineage>
</organism>
<dbReference type="Gramene" id="KCW72497">
    <property type="protein sequence ID" value="KCW72497"/>
    <property type="gene ID" value="EUGRSUZ_E00960"/>
</dbReference>
<dbReference type="SUPFAM" id="SSF52058">
    <property type="entry name" value="L domain-like"/>
    <property type="match status" value="1"/>
</dbReference>
<dbReference type="Pfam" id="PF18052">
    <property type="entry name" value="Rx_N"/>
    <property type="match status" value="1"/>
</dbReference>
<dbReference type="GO" id="GO:0043531">
    <property type="term" value="F:ADP binding"/>
    <property type="evidence" value="ECO:0007669"/>
    <property type="project" value="InterPro"/>
</dbReference>
<dbReference type="GO" id="GO:0051707">
    <property type="term" value="P:response to other organism"/>
    <property type="evidence" value="ECO:0007669"/>
    <property type="project" value="UniProtKB-ARBA"/>
</dbReference>
<dbReference type="InterPro" id="IPR041118">
    <property type="entry name" value="Rx_N"/>
</dbReference>
<dbReference type="Gene3D" id="1.10.10.10">
    <property type="entry name" value="Winged helix-like DNA-binding domain superfamily/Winged helix DNA-binding domain"/>
    <property type="match status" value="1"/>
</dbReference>
<dbReference type="OMA" id="WELFENI"/>
<evidence type="ECO:0000259" key="6">
    <source>
        <dbReference type="Pfam" id="PF23559"/>
    </source>
</evidence>
<protein>
    <recommendedName>
        <fullName evidence="9">AAA+ ATPase domain-containing protein</fullName>
    </recommendedName>
</protein>
<proteinExistence type="predicted"/>
<dbReference type="Gene3D" id="3.80.10.10">
    <property type="entry name" value="Ribonuclease Inhibitor"/>
    <property type="match status" value="1"/>
</dbReference>
<evidence type="ECO:0000256" key="2">
    <source>
        <dbReference type="ARBA" id="ARBA00022741"/>
    </source>
</evidence>